<dbReference type="SUPFAM" id="SSF55874">
    <property type="entry name" value="ATPase domain of HSP90 chaperone/DNA topoisomerase II/histidine kinase"/>
    <property type="match status" value="1"/>
</dbReference>
<dbReference type="EMBL" id="JACLHY010000015">
    <property type="protein sequence ID" value="MBC8769209.1"/>
    <property type="molecule type" value="Genomic_DNA"/>
</dbReference>
<dbReference type="PANTHER" id="PTHR42878:SF15">
    <property type="entry name" value="BACTERIOPHYTOCHROME"/>
    <property type="match status" value="1"/>
</dbReference>
<sequence length="428" mass="48776">MTQVSKESLLKKIEELESRLEDSEQLVNAIQKGEVDAFAVNIDNRSEVYTLQSGDYAYRVLIEEFGEGAINVTEEGMIVYTNPYFCELLNSTYDQVIGTSLLNFVDADSHGKFKELFKNSFYKKSKGEINLNVNNSIIPVYISLTSLRPNIATVGVIISDLSEKKRNEEVIQDYQDDLERKNVELSKNNKELASFAYVASHDLQEPLRKIQTFASRLIDKEQGNISETGIDYFARIQSAARRMQDLIQDLLAYSRTDTQKGNFELVDLTAILEDVKLELLEELEQRQAIFEFNTPCKVQIIPFQFRQLMYNLISNSIKFSRSDRAPHIVITSKLTTELDFGTTKKSGAKKYCQITVVDNGIGFEQQYHERIFELFQRLHGKSEYTGTGIGLAIVKKIVENHNGYITASSGQNKGATFNIYIPENRHDI</sequence>
<dbReference type="Pfam" id="PF00512">
    <property type="entry name" value="HisKA"/>
    <property type="match status" value="1"/>
</dbReference>
<keyword evidence="4" id="KW-0808">Transferase</keyword>
<comment type="caution">
    <text evidence="10">The sequence shown here is derived from an EMBL/GenBank/DDBJ whole genome shotgun (WGS) entry which is preliminary data.</text>
</comment>
<dbReference type="Gene3D" id="3.30.565.10">
    <property type="entry name" value="Histidine kinase-like ATPase, C-terminal domain"/>
    <property type="match status" value="1"/>
</dbReference>
<name>A0ABR7QPU2_9FLAO</name>
<evidence type="ECO:0000256" key="4">
    <source>
        <dbReference type="ARBA" id="ARBA00022679"/>
    </source>
</evidence>
<proteinExistence type="predicted"/>
<keyword evidence="3" id="KW-0597">Phosphoprotein</keyword>
<evidence type="ECO:0000259" key="8">
    <source>
        <dbReference type="PROSITE" id="PS50109"/>
    </source>
</evidence>
<dbReference type="RefSeq" id="WP_187585814.1">
    <property type="nucleotide sequence ID" value="NZ_JACLHY010000015.1"/>
</dbReference>
<evidence type="ECO:0000313" key="10">
    <source>
        <dbReference type="EMBL" id="MBC8769209.1"/>
    </source>
</evidence>
<dbReference type="InterPro" id="IPR036890">
    <property type="entry name" value="HATPase_C_sf"/>
</dbReference>
<feature type="domain" description="Histidine kinase" evidence="8">
    <location>
        <begin position="198"/>
        <end position="425"/>
    </location>
</feature>
<dbReference type="Gene3D" id="3.30.450.20">
    <property type="entry name" value="PAS domain"/>
    <property type="match status" value="1"/>
</dbReference>
<dbReference type="CDD" id="cd00082">
    <property type="entry name" value="HisKA"/>
    <property type="match status" value="1"/>
</dbReference>
<dbReference type="InterPro" id="IPR036097">
    <property type="entry name" value="HisK_dim/P_sf"/>
</dbReference>
<organism evidence="10 11">
    <name type="scientific">Arenibacter arenosicollis</name>
    <dbReference type="NCBI Taxonomy" id="2762274"/>
    <lineage>
        <taxon>Bacteria</taxon>
        <taxon>Pseudomonadati</taxon>
        <taxon>Bacteroidota</taxon>
        <taxon>Flavobacteriia</taxon>
        <taxon>Flavobacteriales</taxon>
        <taxon>Flavobacteriaceae</taxon>
        <taxon>Arenibacter</taxon>
    </lineage>
</organism>
<dbReference type="InterPro" id="IPR005467">
    <property type="entry name" value="His_kinase_dom"/>
</dbReference>
<dbReference type="InterPro" id="IPR003594">
    <property type="entry name" value="HATPase_dom"/>
</dbReference>
<evidence type="ECO:0000259" key="9">
    <source>
        <dbReference type="PROSITE" id="PS50112"/>
    </source>
</evidence>
<evidence type="ECO:0000256" key="6">
    <source>
        <dbReference type="ARBA" id="ARBA00023136"/>
    </source>
</evidence>
<dbReference type="SUPFAM" id="SSF47384">
    <property type="entry name" value="Homodimeric domain of signal transducing histidine kinase"/>
    <property type="match status" value="1"/>
</dbReference>
<feature type="coiled-coil region" evidence="7">
    <location>
        <begin position="6"/>
        <end position="33"/>
    </location>
</feature>
<dbReference type="InterPro" id="IPR004358">
    <property type="entry name" value="Sig_transdc_His_kin-like_C"/>
</dbReference>
<reference evidence="10 11" key="1">
    <citation type="submission" date="2020-08" db="EMBL/GenBank/DDBJ databases">
        <title>Arenibacter gaetbuli sp. nov., isolated from a sand dune.</title>
        <authorList>
            <person name="Park S."/>
            <person name="Yoon J.-H."/>
        </authorList>
    </citation>
    <scope>NUCLEOTIDE SEQUENCE [LARGE SCALE GENOMIC DNA]</scope>
    <source>
        <strain evidence="10 11">BSSL-BM3</strain>
    </source>
</reference>
<dbReference type="PRINTS" id="PR00344">
    <property type="entry name" value="BCTRLSENSOR"/>
</dbReference>
<dbReference type="PROSITE" id="PS50112">
    <property type="entry name" value="PAS"/>
    <property type="match status" value="1"/>
</dbReference>
<dbReference type="SMART" id="SM00091">
    <property type="entry name" value="PAS"/>
    <property type="match status" value="1"/>
</dbReference>
<keyword evidence="11" id="KW-1185">Reference proteome</keyword>
<comment type="catalytic activity">
    <reaction evidence="1">
        <text>ATP + protein L-histidine = ADP + protein N-phospho-L-histidine.</text>
        <dbReference type="EC" id="2.7.13.3"/>
    </reaction>
</comment>
<dbReference type="Pfam" id="PF02518">
    <property type="entry name" value="HATPase_c"/>
    <property type="match status" value="1"/>
</dbReference>
<dbReference type="InterPro" id="IPR000014">
    <property type="entry name" value="PAS"/>
</dbReference>
<dbReference type="InterPro" id="IPR035965">
    <property type="entry name" value="PAS-like_dom_sf"/>
</dbReference>
<dbReference type="Gene3D" id="1.10.287.130">
    <property type="match status" value="1"/>
</dbReference>
<evidence type="ECO:0000256" key="5">
    <source>
        <dbReference type="ARBA" id="ARBA00022777"/>
    </source>
</evidence>
<dbReference type="PROSITE" id="PS50109">
    <property type="entry name" value="HIS_KIN"/>
    <property type="match status" value="1"/>
</dbReference>
<dbReference type="InterPro" id="IPR003661">
    <property type="entry name" value="HisK_dim/P_dom"/>
</dbReference>
<dbReference type="CDD" id="cd00130">
    <property type="entry name" value="PAS"/>
    <property type="match status" value="1"/>
</dbReference>
<gene>
    <name evidence="10" type="ORF">H4O18_14530</name>
</gene>
<dbReference type="NCBIfam" id="TIGR00229">
    <property type="entry name" value="sensory_box"/>
    <property type="match status" value="1"/>
</dbReference>
<dbReference type="PANTHER" id="PTHR42878">
    <property type="entry name" value="TWO-COMPONENT HISTIDINE KINASE"/>
    <property type="match status" value="1"/>
</dbReference>
<dbReference type="InterPro" id="IPR050351">
    <property type="entry name" value="BphY/WalK/GraS-like"/>
</dbReference>
<dbReference type="Proteomes" id="UP000618952">
    <property type="component" value="Unassembled WGS sequence"/>
</dbReference>
<feature type="domain" description="PAS" evidence="9">
    <location>
        <begin position="54"/>
        <end position="124"/>
    </location>
</feature>
<keyword evidence="7" id="KW-0175">Coiled coil</keyword>
<evidence type="ECO:0000256" key="7">
    <source>
        <dbReference type="SAM" id="Coils"/>
    </source>
</evidence>
<dbReference type="SMART" id="SM00387">
    <property type="entry name" value="HATPase_c"/>
    <property type="match status" value="1"/>
</dbReference>
<dbReference type="SMART" id="SM00388">
    <property type="entry name" value="HisKA"/>
    <property type="match status" value="1"/>
</dbReference>
<evidence type="ECO:0000313" key="11">
    <source>
        <dbReference type="Proteomes" id="UP000618952"/>
    </source>
</evidence>
<feature type="coiled-coil region" evidence="7">
    <location>
        <begin position="164"/>
        <end position="191"/>
    </location>
</feature>
<dbReference type="Pfam" id="PF13426">
    <property type="entry name" value="PAS_9"/>
    <property type="match status" value="1"/>
</dbReference>
<keyword evidence="5" id="KW-0418">Kinase</keyword>
<evidence type="ECO:0000256" key="1">
    <source>
        <dbReference type="ARBA" id="ARBA00000085"/>
    </source>
</evidence>
<protein>
    <recommendedName>
        <fullName evidence="2">histidine kinase</fullName>
        <ecNumber evidence="2">2.7.13.3</ecNumber>
    </recommendedName>
</protein>
<dbReference type="EC" id="2.7.13.3" evidence="2"/>
<evidence type="ECO:0000256" key="2">
    <source>
        <dbReference type="ARBA" id="ARBA00012438"/>
    </source>
</evidence>
<dbReference type="SUPFAM" id="SSF55785">
    <property type="entry name" value="PYP-like sensor domain (PAS domain)"/>
    <property type="match status" value="1"/>
</dbReference>
<keyword evidence="6" id="KW-0472">Membrane</keyword>
<accession>A0ABR7QPU2</accession>
<evidence type="ECO:0000256" key="3">
    <source>
        <dbReference type="ARBA" id="ARBA00022553"/>
    </source>
</evidence>